<accession>A0A7Z0WL36</accession>
<gene>
    <name evidence="2" type="ORF">BLA60_17870</name>
</gene>
<evidence type="ECO:0000313" key="2">
    <source>
        <dbReference type="EMBL" id="OLF09841.1"/>
    </source>
</evidence>
<feature type="domain" description="ParB-like N-terminal" evidence="1">
    <location>
        <begin position="11"/>
        <end position="95"/>
    </location>
</feature>
<dbReference type="Pfam" id="PF13412">
    <property type="entry name" value="HTH_24"/>
    <property type="match status" value="1"/>
</dbReference>
<proteinExistence type="predicted"/>
<dbReference type="EMBL" id="MSIF01000008">
    <property type="protein sequence ID" value="OLF09841.1"/>
    <property type="molecule type" value="Genomic_DNA"/>
</dbReference>
<organism evidence="2 3">
    <name type="scientific">Actinophytocola xinjiangensis</name>
    <dbReference type="NCBI Taxonomy" id="485602"/>
    <lineage>
        <taxon>Bacteria</taxon>
        <taxon>Bacillati</taxon>
        <taxon>Actinomycetota</taxon>
        <taxon>Actinomycetes</taxon>
        <taxon>Pseudonocardiales</taxon>
        <taxon>Pseudonocardiaceae</taxon>
    </lineage>
</organism>
<evidence type="ECO:0000313" key="3">
    <source>
        <dbReference type="Proteomes" id="UP000185696"/>
    </source>
</evidence>
<evidence type="ECO:0000259" key="1">
    <source>
        <dbReference type="SMART" id="SM00470"/>
    </source>
</evidence>
<dbReference type="Gene3D" id="3.90.1530.10">
    <property type="entry name" value="Conserved hypothetical protein from pyrococcus furiosus pfu- 392566-001, ParB domain"/>
    <property type="match status" value="1"/>
</dbReference>
<dbReference type="InterPro" id="IPR036086">
    <property type="entry name" value="ParB/Sulfiredoxin_sf"/>
</dbReference>
<dbReference type="InterPro" id="IPR003115">
    <property type="entry name" value="ParB_N"/>
</dbReference>
<dbReference type="AlphaFoldDB" id="A0A7Z0WL36"/>
<dbReference type="Proteomes" id="UP000185696">
    <property type="component" value="Unassembled WGS sequence"/>
</dbReference>
<sequence length="321" mass="35561">MRRPAAPSRATSVRIECLVPGDSPRLTGQNVEHVTALALSGTAFPPILVDRRTMRVVDGMHRVQVARLRGEESISVAFVEGTEDELFVLAVSANIDHGLPLSRVDREAAAVRILRAYPHWSDRAIAEVTGLAAKKIKQVRERASAELPHLDARIGRDGRARPSNSAERRRQASEVILANPGASLREVARIVGISPGTVRDVRRRMLRGEDPVPERRQITAAQPAADLPVPSAVLTTDDLVTIVRSMSQDPALRFSATGRTLLRVLHGNATIRDTWHEFVRAVPEHRVEDVAHLARGCAEELRRFADALERRQRNQVRDDRP</sequence>
<dbReference type="SUPFAM" id="SSF110849">
    <property type="entry name" value="ParB/Sulfiredoxin"/>
    <property type="match status" value="1"/>
</dbReference>
<keyword evidence="3" id="KW-1185">Reference proteome</keyword>
<name>A0A7Z0WL36_9PSEU</name>
<reference evidence="2 3" key="1">
    <citation type="submission" date="2016-12" db="EMBL/GenBank/DDBJ databases">
        <title>The draft genome sequence of Actinophytocola xinjiangensis.</title>
        <authorList>
            <person name="Wang W."/>
            <person name="Yuan L."/>
        </authorList>
    </citation>
    <scope>NUCLEOTIDE SEQUENCE [LARGE SCALE GENOMIC DNA]</scope>
    <source>
        <strain evidence="2 3">CGMCC 4.4663</strain>
    </source>
</reference>
<dbReference type="SMART" id="SM00470">
    <property type="entry name" value="ParB"/>
    <property type="match status" value="1"/>
</dbReference>
<protein>
    <recommendedName>
        <fullName evidence="1">ParB-like N-terminal domain-containing protein</fullName>
    </recommendedName>
</protein>
<comment type="caution">
    <text evidence="2">The sequence shown here is derived from an EMBL/GenBank/DDBJ whole genome shotgun (WGS) entry which is preliminary data.</text>
</comment>